<sequence length="34" mass="4053">MAQEVNAINERTAKAFAPLRFYYLISKWLFKANF</sequence>
<dbReference type="EMBL" id="BK015865">
    <property type="protein sequence ID" value="DAD70428.1"/>
    <property type="molecule type" value="Genomic_DNA"/>
</dbReference>
<evidence type="ECO:0000313" key="1">
    <source>
        <dbReference type="EMBL" id="DAD70428.1"/>
    </source>
</evidence>
<name>A0A8S5LK33_9CAUD</name>
<accession>A0A8S5LK33</accession>
<proteinExistence type="predicted"/>
<reference evidence="1" key="1">
    <citation type="journal article" date="2021" name="Proc. Natl. Acad. Sci. U.S.A.">
        <title>A Catalog of Tens of Thousands of Viruses from Human Metagenomes Reveals Hidden Associations with Chronic Diseases.</title>
        <authorList>
            <person name="Tisza M.J."/>
            <person name="Buck C.B."/>
        </authorList>
    </citation>
    <scope>NUCLEOTIDE SEQUENCE</scope>
    <source>
        <strain evidence="1">CtnhN1</strain>
    </source>
</reference>
<organism evidence="1">
    <name type="scientific">Siphoviridae sp. ctnhN1</name>
    <dbReference type="NCBI Taxonomy" id="2827589"/>
    <lineage>
        <taxon>Viruses</taxon>
        <taxon>Duplodnaviria</taxon>
        <taxon>Heunggongvirae</taxon>
        <taxon>Uroviricota</taxon>
        <taxon>Caudoviricetes</taxon>
    </lineage>
</organism>
<protein>
    <submittedName>
        <fullName evidence="1">Uncharacterized protein</fullName>
    </submittedName>
</protein>